<proteinExistence type="predicted"/>
<organism evidence="1 2">
    <name type="scientific">Danionella cerebrum</name>
    <dbReference type="NCBI Taxonomy" id="2873325"/>
    <lineage>
        <taxon>Eukaryota</taxon>
        <taxon>Metazoa</taxon>
        <taxon>Chordata</taxon>
        <taxon>Craniata</taxon>
        <taxon>Vertebrata</taxon>
        <taxon>Euteleostomi</taxon>
        <taxon>Actinopterygii</taxon>
        <taxon>Neopterygii</taxon>
        <taxon>Teleostei</taxon>
        <taxon>Ostariophysi</taxon>
        <taxon>Cypriniformes</taxon>
        <taxon>Danionidae</taxon>
        <taxon>Danioninae</taxon>
        <taxon>Danionella</taxon>
    </lineage>
</organism>
<reference evidence="1 2" key="1">
    <citation type="journal article" date="2019" name="Sci. Data">
        <title>Hybrid genome assembly and annotation of Danionella translucida.</title>
        <authorList>
            <person name="Kadobianskyi M."/>
            <person name="Schulze L."/>
            <person name="Schuelke M."/>
            <person name="Judkewitz B."/>
        </authorList>
    </citation>
    <scope>NUCLEOTIDE SEQUENCE [LARGE SCALE GENOMIC DNA]</scope>
    <source>
        <strain evidence="1 2">Bolton</strain>
    </source>
</reference>
<accession>A0A553R5N7</accession>
<evidence type="ECO:0000313" key="1">
    <source>
        <dbReference type="EMBL" id="TRY97498.1"/>
    </source>
</evidence>
<dbReference type="OrthoDB" id="541883at2759"/>
<dbReference type="EMBL" id="SRMA01025223">
    <property type="protein sequence ID" value="TRY97498.1"/>
    <property type="molecule type" value="Genomic_DNA"/>
</dbReference>
<evidence type="ECO:0000313" key="2">
    <source>
        <dbReference type="Proteomes" id="UP000316079"/>
    </source>
</evidence>
<name>A0A553R5N7_9TELE</name>
<protein>
    <submittedName>
        <fullName evidence="1">Uncharacterized protein</fullName>
    </submittedName>
</protein>
<sequence>MLQRYGSNTHRHTQSTVVTWSVFIEPHSFVEGHGCGSREHKVTQASSTTTNDFFHWQNTMGEEAGHRKCTTPLQAGPAEVEREALSSIDTRIVCNIWGSKIMAMLMVRAWMVPQLQNGCQEARKWATWVWSLQLRELSRRRTCTLASSLLLLSISLLLLTRG</sequence>
<comment type="caution">
    <text evidence="1">The sequence shown here is derived from an EMBL/GenBank/DDBJ whole genome shotgun (WGS) entry which is preliminary data.</text>
</comment>
<dbReference type="AlphaFoldDB" id="A0A553R5N7"/>
<gene>
    <name evidence="1" type="ORF">DNTS_013753</name>
</gene>
<keyword evidence="2" id="KW-1185">Reference proteome</keyword>
<dbReference type="Proteomes" id="UP000316079">
    <property type="component" value="Unassembled WGS sequence"/>
</dbReference>